<dbReference type="InterPro" id="IPR002937">
    <property type="entry name" value="Amino_oxidase"/>
</dbReference>
<reference evidence="3" key="1">
    <citation type="submission" date="2025-08" db="UniProtKB">
        <authorList>
            <consortium name="RefSeq"/>
        </authorList>
    </citation>
    <scope>IDENTIFICATION</scope>
    <source>
        <tissue evidence="3">Whole larvae</tissue>
    </source>
</reference>
<dbReference type="SUPFAM" id="SSF54373">
    <property type="entry name" value="FAD-linked reductases, C-terminal domain"/>
    <property type="match status" value="1"/>
</dbReference>
<dbReference type="RefSeq" id="XP_052748330.1">
    <property type="nucleotide sequence ID" value="XM_052892370.1"/>
</dbReference>
<evidence type="ECO:0000313" key="2">
    <source>
        <dbReference type="Proteomes" id="UP001652740"/>
    </source>
</evidence>
<dbReference type="Gene3D" id="3.90.660.10">
    <property type="match status" value="1"/>
</dbReference>
<proteinExistence type="predicted"/>
<evidence type="ECO:0000313" key="3">
    <source>
        <dbReference type="RefSeq" id="XP_052748330.1"/>
    </source>
</evidence>
<accession>A0ABM3MB18</accession>
<sequence length="504" mass="56228">MIYKGDREMSQLQSTEMSYRALLAVALCGAAWAASVPHASKMQSYDTIVIGLGSAGATAASTLARAGRRVLALEAQDRVGGRVHTVLFGDGVVELGAEWIHGTKPSRVYDAAVQNNVTVLSQQLDMMLFRSDGEQPNSALINELLVFTLQVVDEPPSTAQPLGQYITQRVYDYVKEKHPSVLSDQDFIDEFLHFVDLYIDNYEASTSWNDVTTSSKYQELEGDQHMSWHRHGYKTFFDILLNKYNNGPGLPTLDIKLSTEVTRVAWSRAADGNVTVTTADGATYTADNVIVTVSLGVLKERYATLFSPQLPIDKIIAINKISMGVMDKIILSFDKPWWPMDTSFFAFIWRGDERRKVSKDDYWTTRIFGASRPMGTGYALTLWTSGETGILVETLPEDLVKRKCMELLRRFMGRNVTIPEPTAILRSTWHSNPYTRGSYTYDNLISPQYPTAREDLAAPLTDSSGRPRVLFAGEATNPTHFSTVHGASETGYREAMRLLPKSKV</sequence>
<organism evidence="2 3">
    <name type="scientific">Galleria mellonella</name>
    <name type="common">Greater wax moth</name>
    <dbReference type="NCBI Taxonomy" id="7137"/>
    <lineage>
        <taxon>Eukaryota</taxon>
        <taxon>Metazoa</taxon>
        <taxon>Ecdysozoa</taxon>
        <taxon>Arthropoda</taxon>
        <taxon>Hexapoda</taxon>
        <taxon>Insecta</taxon>
        <taxon>Pterygota</taxon>
        <taxon>Neoptera</taxon>
        <taxon>Endopterygota</taxon>
        <taxon>Lepidoptera</taxon>
        <taxon>Glossata</taxon>
        <taxon>Ditrysia</taxon>
        <taxon>Pyraloidea</taxon>
        <taxon>Pyralidae</taxon>
        <taxon>Galleriinae</taxon>
        <taxon>Galleria</taxon>
    </lineage>
</organism>
<gene>
    <name evidence="3" type="primary">LOC113510349</name>
</gene>
<protein>
    <submittedName>
        <fullName evidence="3">Spermine oxidase-like isoform X1</fullName>
    </submittedName>
</protein>
<evidence type="ECO:0000259" key="1">
    <source>
        <dbReference type="Pfam" id="PF01593"/>
    </source>
</evidence>
<dbReference type="InterPro" id="IPR036188">
    <property type="entry name" value="FAD/NAD-bd_sf"/>
</dbReference>
<dbReference type="Gene3D" id="3.50.50.60">
    <property type="entry name" value="FAD/NAD(P)-binding domain"/>
    <property type="match status" value="1"/>
</dbReference>
<dbReference type="SUPFAM" id="SSF51905">
    <property type="entry name" value="FAD/NAD(P)-binding domain"/>
    <property type="match status" value="1"/>
</dbReference>
<feature type="domain" description="Amine oxidase" evidence="1">
    <location>
        <begin position="55"/>
        <end position="499"/>
    </location>
</feature>
<dbReference type="PANTHER" id="PTHR10742">
    <property type="entry name" value="FLAVIN MONOAMINE OXIDASE"/>
    <property type="match status" value="1"/>
</dbReference>
<keyword evidence="2" id="KW-1185">Reference proteome</keyword>
<dbReference type="PANTHER" id="PTHR10742:SF398">
    <property type="entry name" value="AMINE OXIDASE DOMAIN-CONTAINING PROTEIN-RELATED"/>
    <property type="match status" value="1"/>
</dbReference>
<dbReference type="Proteomes" id="UP001652740">
    <property type="component" value="Unplaced"/>
</dbReference>
<dbReference type="Pfam" id="PF01593">
    <property type="entry name" value="Amino_oxidase"/>
    <property type="match status" value="1"/>
</dbReference>
<dbReference type="InterPro" id="IPR050281">
    <property type="entry name" value="Flavin_monoamine_oxidase"/>
</dbReference>
<dbReference type="GeneID" id="113510349"/>
<name>A0ABM3MB18_GALME</name>